<gene>
    <name evidence="1" type="ordered locus">ACIS_01069</name>
</gene>
<dbReference type="EMBL" id="CP001759">
    <property type="protein sequence ID" value="ACZ49546.1"/>
    <property type="molecule type" value="Genomic_DNA"/>
</dbReference>
<sequence length="202" mass="23100">MLRRHCVLQVVLLTILIILCIVLGNTYDSRVKHRVVERALARSIASISAEIQDAHDHETKLNNNFSVWREMSDTHVYSRDDKSSGNLQSIIQNLCEKHKVIVKELVISDPRDLSGDYKKRYTKVVRHVVRMQFEALTDQHAVMLVHAIKYDIPGFIAVRLLEMTKEKEITQEVIASSDRGVILPTVKGEIVLDIYGIYGTHL</sequence>
<organism evidence="1 2">
    <name type="scientific">Anaplasma centrale (strain Israel)</name>
    <name type="common">Anaplasma marginale subsp. centrale (strain Israel)</name>
    <dbReference type="NCBI Taxonomy" id="574556"/>
    <lineage>
        <taxon>Bacteria</taxon>
        <taxon>Pseudomonadati</taxon>
        <taxon>Pseudomonadota</taxon>
        <taxon>Alphaproteobacteria</taxon>
        <taxon>Rickettsiales</taxon>
        <taxon>Anaplasmataceae</taxon>
        <taxon>Anaplasma</taxon>
    </lineage>
</organism>
<name>D1ASU3_ANACI</name>
<keyword evidence="2" id="KW-1185">Reference proteome</keyword>
<evidence type="ECO:0000313" key="1">
    <source>
        <dbReference type="EMBL" id="ACZ49546.1"/>
    </source>
</evidence>
<reference evidence="1 2" key="1">
    <citation type="journal article" date="2010" name="J. Bacteriol.">
        <title>Complete genome sequence of Anaplasma marginale subsp. centrale.</title>
        <authorList>
            <person name="Herndon D.R."/>
            <person name="Palmer G.H."/>
            <person name="Shkap V."/>
            <person name="Knowles D.P. Jr."/>
            <person name="Brayton K.A."/>
        </authorList>
    </citation>
    <scope>NUCLEOTIDE SEQUENCE [LARGE SCALE GENOMIC DNA]</scope>
    <source>
        <strain evidence="1 2">Israel</strain>
    </source>
</reference>
<dbReference type="Proteomes" id="UP000000630">
    <property type="component" value="Chromosome"/>
</dbReference>
<protein>
    <submittedName>
        <fullName evidence="1">Uncharacterized protein</fullName>
    </submittedName>
</protein>
<dbReference type="AlphaFoldDB" id="D1ASU3"/>
<evidence type="ECO:0000313" key="2">
    <source>
        <dbReference type="Proteomes" id="UP000000630"/>
    </source>
</evidence>
<dbReference type="KEGG" id="acn:ACIS_01069"/>
<dbReference type="STRING" id="574556.ACIS_01069"/>
<accession>D1ASU3</accession>
<dbReference type="OrthoDB" id="7165562at2"/>
<proteinExistence type="predicted"/>
<dbReference type="HOGENOM" id="CLU_114466_0_0_5"/>
<dbReference type="RefSeq" id="WP_012880980.1">
    <property type="nucleotide sequence ID" value="NC_013532.1"/>
</dbReference>